<evidence type="ECO:0000256" key="1">
    <source>
        <dbReference type="ARBA" id="ARBA00022737"/>
    </source>
</evidence>
<protein>
    <submittedName>
        <fullName evidence="6">Glycoside hydrolase family 31 (Modular protein)</fullName>
    </submittedName>
</protein>
<dbReference type="Pfam" id="PF13385">
    <property type="entry name" value="Laminin_G_3"/>
    <property type="match status" value="1"/>
</dbReference>
<dbReference type="Pfam" id="PF21365">
    <property type="entry name" value="Glyco_hydro_31_3rd"/>
    <property type="match status" value="1"/>
</dbReference>
<organism evidence="6">
    <name type="scientific">uncultured Eubacteriales bacterium</name>
    <dbReference type="NCBI Taxonomy" id="172733"/>
    <lineage>
        <taxon>Bacteria</taxon>
        <taxon>Bacillati</taxon>
        <taxon>Bacillota</taxon>
        <taxon>Clostridia</taxon>
        <taxon>Eubacteriales</taxon>
        <taxon>environmental samples</taxon>
    </lineage>
</organism>
<sequence length="2004" mass="215477">MKRRILSFALTIAMLFSLLSVTALAQSGTTSVQDNGDTIVLTAQNYVITIEKAGFRYGFSKPDGTEIIGAHSLSGISFGKSGGTSYPVVSTKYQGTTGNVASFLVTNQQGATADVKIHLFDTYARYEILPIESESPEEEAPSATPTLGATSLLVKGSQSKDTATVWKLKDGILPTNDYTVQATLKLPKAGTASAGIYSHYNASNAFHLFFIKSGSVSLKRLNTDGSSLELPVSTPINIKTDTWYTLKLVSEGNRLRGYVNGQLVVEATDSGAGAQQLTGAAGLRTDKMDLYLDDFKVTSNDGKTVYYKNDFEDGTAGDYTQNLECAMGSKLLEMYNNPPTDKYLQLVGNPTASAVTGETGWTGYTVSAEMAFAIGDEETSNGLLFGYQDRDNYYGFRFGAAETLSLYKMTDDTERLLASGTMPYSFDKVYLLKASMNDGVLTCYVDGVQKLTANDSTFASGKAGILTAVTTSKTDNFKVTDSSGDLFSATFDDGSLADWSITGSGKITDGTEEPPVIDPDTEIRYYTIDARLAGGIAYLYGLGDYGALGNTSGTVRETSNVAGVNRMNAGTFTNKDSVARFISNFTIAPQLGFAQVLFETDDKRVSYTADQTLLGAYKTQKVDGLYYFFGDMQQIYGDYKTVRNTAGYVDTKPHYEMFGLGWEAFGSLGWNAYQSSVMSTLTDYLKSGYDITWGVVGSGFWTGDRKALEGTTTSFGMWDDTADPAGRTDGLPNPRFPDPDGLKQFFKDNDLKLLLGLRNHLKLPDSYEGVTYGGKWDESVDGRFVFEALDNGYFLKNDDGSLYQVNAKYPTGGIEPRGPVGIIDAENPEAVKWFSDHADLWGVDGFKEDCMMLQTTHNDDNWNNLLQYMVEEKDNLIIVRNASYCLPGDVLRINDANYGTNNASFNNSPDRMVINSLAYAASGQSNVYPDIIGGTGANINDASQQNYIVRNAYFAALCPSQSVGINVLEMNNQERKDAAFKAINWHSTYAPYIYDAALKSFETGYPTSMTPLYIAYPEDTATYNMINSTNRMYEWMLGESILATPLFGTDHQSATSRDVYLPEGKWIQYDTGEVFVGPITLKDREAPIDQMPAFVGGKGILVGEDMENKGNYFIEVFPIAEKGSVYDYTFIDGTTRSAVAANMDGFNPASLVVTDTTDNKTVEFTVNEVNRAVRFDYEPGHSYKLTGGLSEGKPLALNAACDNIFVGDNALDSLQLTLVMDDFTRLDDLTGYELSYQPEDASFLSLEAGKLVALKAGTTRFEVTVSKDGDSISAWVSVTIKTRAIDITAPASGSTLYSGRFVARGQLLDVDGAEVFLTARESDQVLYTAIVTTENSAFTALFSGVEDGEYLLHAKESPGGTAKVIVPIAVDSSAIILYDDFDGASNLHWDKSVAGASAAVDESKSALVGVATTADGKIASVITTAGEPISGEYTVKTTMTFRGGTASAGLVFGYEDENNFFHVRLDKSNAGGKAQLYQFVDGKATKAEPEGSLSCADNRPYTLMAKVSGKTVQYYLDDKLITEKTYDKDVVGKVGFRIYNVAADFSEILVTTNSQEKAAVTARYLDENGEPLIEAVSAQKLVGSAYHTQAKGIDGYILVETPANVSGIVPQAGVEVVYRYRAKIAVTGVSLDKTKASLYSNASPGTVQLTAAVAPADADVQDVTWSSDHPEVATVDENGLVTAVANGTASITVSTAEGSYTAVCTVSVITYSSPYVPPTTGNTSDGTVTTTVTLPDGSVLVTVKKPDGTIITTETSANKVVTKTTAAPDGTISAEITLPIGAERATVTIPVAQPTPGMVAVAVGADGKETVLPFSLVNENGVRLTADSGLTVRIEDRGQAFQDVASSAWYGDSVRFVTARELFQGTGAEAFAPDLPMNRAMLLTVLYRLDGQKYGTDGATWYSAAADWAMEVGISDGTNLDAAISREQLAVILYRYAGVQETEHTVPTRSDAGEVSGWASEAMAWAVETGILSGKPDGRLAPQDSASRAEVAAMLMRFVRVMVG</sequence>
<dbReference type="InterPro" id="IPR013320">
    <property type="entry name" value="ConA-like_dom_sf"/>
</dbReference>
<evidence type="ECO:0000313" key="6">
    <source>
        <dbReference type="EMBL" id="SBV90614.1"/>
    </source>
</evidence>
<evidence type="ECO:0000256" key="2">
    <source>
        <dbReference type="ARBA" id="ARBA00022801"/>
    </source>
</evidence>
<dbReference type="GO" id="GO:0016798">
    <property type="term" value="F:hydrolase activity, acting on glycosyl bonds"/>
    <property type="evidence" value="ECO:0007669"/>
    <property type="project" value="UniProtKB-KW"/>
</dbReference>
<dbReference type="InterPro" id="IPR017853">
    <property type="entry name" value="GH"/>
</dbReference>
<evidence type="ECO:0000259" key="5">
    <source>
        <dbReference type="PROSITE" id="PS51272"/>
    </source>
</evidence>
<dbReference type="Gene3D" id="2.60.40.1080">
    <property type="match status" value="1"/>
</dbReference>
<feature type="signal peptide" evidence="4">
    <location>
        <begin position="1"/>
        <end position="25"/>
    </location>
</feature>
<dbReference type="SMART" id="SM00635">
    <property type="entry name" value="BID_2"/>
    <property type="match status" value="1"/>
</dbReference>
<keyword evidence="3" id="KW-0326">Glycosidase</keyword>
<dbReference type="InterPro" id="IPR050985">
    <property type="entry name" value="Alpha-glycosidase_related"/>
</dbReference>
<evidence type="ECO:0000256" key="4">
    <source>
        <dbReference type="SAM" id="SignalP"/>
    </source>
</evidence>
<dbReference type="Gene3D" id="3.20.20.80">
    <property type="entry name" value="Glycosidases"/>
    <property type="match status" value="1"/>
</dbReference>
<accession>A0A212ITT1</accession>
<dbReference type="InterPro" id="IPR008964">
    <property type="entry name" value="Invasin/intimin_cell_adhesion"/>
</dbReference>
<dbReference type="InterPro" id="IPR003343">
    <property type="entry name" value="Big_2"/>
</dbReference>
<reference evidence="6" key="1">
    <citation type="submission" date="2016-04" db="EMBL/GenBank/DDBJ databases">
        <authorList>
            <person name="Evans L.H."/>
            <person name="Alamgir A."/>
            <person name="Owens N."/>
            <person name="Weber N.D."/>
            <person name="Virtaneva K."/>
            <person name="Barbian K."/>
            <person name="Babar A."/>
            <person name="Rosenke K."/>
        </authorList>
    </citation>
    <scope>NUCLEOTIDE SEQUENCE</scope>
    <source>
        <strain evidence="6">86</strain>
    </source>
</reference>
<dbReference type="Gene3D" id="2.60.40.1180">
    <property type="entry name" value="Golgi alpha-mannosidase II"/>
    <property type="match status" value="1"/>
</dbReference>
<gene>
    <name evidence="6" type="ORF">KL86CLO1_10008</name>
</gene>
<feature type="domain" description="SLH" evidence="5">
    <location>
        <begin position="1946"/>
        <end position="2004"/>
    </location>
</feature>
<dbReference type="Pfam" id="PF02368">
    <property type="entry name" value="Big_2"/>
    <property type="match status" value="1"/>
</dbReference>
<dbReference type="SUPFAM" id="SSF51445">
    <property type="entry name" value="(Trans)glycosidases"/>
    <property type="match status" value="1"/>
</dbReference>
<name>A0A212ITT1_9FIRM</name>
<dbReference type="Pfam" id="PF00395">
    <property type="entry name" value="SLH"/>
    <property type="match status" value="2"/>
</dbReference>
<dbReference type="SUPFAM" id="SSF49899">
    <property type="entry name" value="Concanavalin A-like lectins/glucanases"/>
    <property type="match status" value="2"/>
</dbReference>
<dbReference type="PANTHER" id="PTHR43053">
    <property type="entry name" value="GLYCOSIDASE FAMILY 31"/>
    <property type="match status" value="1"/>
</dbReference>
<dbReference type="SUPFAM" id="SSF49373">
    <property type="entry name" value="Invasin/intimin cell-adhesion fragments"/>
    <property type="match status" value="1"/>
</dbReference>
<dbReference type="InterPro" id="IPR001119">
    <property type="entry name" value="SLH_dom"/>
</dbReference>
<keyword evidence="1" id="KW-0677">Repeat</keyword>
<evidence type="ECO:0000256" key="3">
    <source>
        <dbReference type="ARBA" id="ARBA00023295"/>
    </source>
</evidence>
<dbReference type="EMBL" id="FLUN01000001">
    <property type="protein sequence ID" value="SBV90614.1"/>
    <property type="molecule type" value="Genomic_DNA"/>
</dbReference>
<dbReference type="InterPro" id="IPR013780">
    <property type="entry name" value="Glyco_hydro_b"/>
</dbReference>
<dbReference type="PROSITE" id="PS51272">
    <property type="entry name" value="SLH"/>
    <property type="match status" value="2"/>
</dbReference>
<dbReference type="PANTHER" id="PTHR43053:SF4">
    <property type="entry name" value="MYOGENESIS-REGULATING GLYCOSIDASE"/>
    <property type="match status" value="1"/>
</dbReference>
<keyword evidence="2 6" id="KW-0378">Hydrolase</keyword>
<feature type="domain" description="SLH" evidence="5">
    <location>
        <begin position="1837"/>
        <end position="1900"/>
    </location>
</feature>
<dbReference type="InterPro" id="IPR048395">
    <property type="entry name" value="Glyco_hydro_31_C"/>
</dbReference>
<proteinExistence type="predicted"/>
<dbReference type="InterPro" id="IPR009459">
    <property type="entry name" value="MucBP_dom"/>
</dbReference>
<dbReference type="Gene3D" id="2.60.120.560">
    <property type="entry name" value="Exo-inulinase, domain 1"/>
    <property type="match status" value="3"/>
</dbReference>
<dbReference type="Pfam" id="PF06458">
    <property type="entry name" value="MucBP"/>
    <property type="match status" value="1"/>
</dbReference>
<keyword evidence="4" id="KW-0732">Signal</keyword>
<dbReference type="SUPFAM" id="SSF51011">
    <property type="entry name" value="Glycosyl hydrolase domain"/>
    <property type="match status" value="1"/>
</dbReference>
<feature type="chain" id="PRO_5012126066" evidence="4">
    <location>
        <begin position="26"/>
        <end position="2004"/>
    </location>
</feature>
<dbReference type="Gene3D" id="3.10.20.320">
    <property type="entry name" value="Putative peptidoglycan bound protein (lpxtg motif)"/>
    <property type="match status" value="1"/>
</dbReference>